<sequence length="138" mass="16143">MGFEQQTDVLLFSQRNAGRPVWSNKVNRRASSSLPRTRGIVDTIRLRGKAPPHHFNGESVGDDNAFYKDLIDPGVQDIKDKIHEQILFIHTTGDLSQEKRPRIKLRRQLKRDRENEWASREEFEKAWEARTGEVLMLY</sequence>
<evidence type="ECO:0000313" key="1">
    <source>
        <dbReference type="EMBL" id="KAK6760084.1"/>
    </source>
</evidence>
<evidence type="ECO:0000313" key="2">
    <source>
        <dbReference type="Proteomes" id="UP001303046"/>
    </source>
</evidence>
<accession>A0ABR1EBL7</accession>
<keyword evidence="2" id="KW-1185">Reference proteome</keyword>
<gene>
    <name evidence="1" type="primary">Necator_chrX.g21718</name>
    <name evidence="1" type="ORF">RB195_021557</name>
</gene>
<comment type="caution">
    <text evidence="1">The sequence shown here is derived from an EMBL/GenBank/DDBJ whole genome shotgun (WGS) entry which is preliminary data.</text>
</comment>
<reference evidence="1 2" key="1">
    <citation type="submission" date="2023-08" db="EMBL/GenBank/DDBJ databases">
        <title>A Necator americanus chromosomal reference genome.</title>
        <authorList>
            <person name="Ilik V."/>
            <person name="Petrzelkova K.J."/>
            <person name="Pardy F."/>
            <person name="Fuh T."/>
            <person name="Niatou-Singa F.S."/>
            <person name="Gouil Q."/>
            <person name="Baker L."/>
            <person name="Ritchie M.E."/>
            <person name="Jex A.R."/>
            <person name="Gazzola D."/>
            <person name="Li H."/>
            <person name="Toshio Fujiwara R."/>
            <person name="Zhan B."/>
            <person name="Aroian R.V."/>
            <person name="Pafco B."/>
            <person name="Schwarz E.M."/>
        </authorList>
    </citation>
    <scope>NUCLEOTIDE SEQUENCE [LARGE SCALE GENOMIC DNA]</scope>
    <source>
        <strain evidence="1 2">Aroian</strain>
        <tissue evidence="1">Whole animal</tissue>
    </source>
</reference>
<proteinExistence type="predicted"/>
<organism evidence="1 2">
    <name type="scientific">Necator americanus</name>
    <name type="common">Human hookworm</name>
    <dbReference type="NCBI Taxonomy" id="51031"/>
    <lineage>
        <taxon>Eukaryota</taxon>
        <taxon>Metazoa</taxon>
        <taxon>Ecdysozoa</taxon>
        <taxon>Nematoda</taxon>
        <taxon>Chromadorea</taxon>
        <taxon>Rhabditida</taxon>
        <taxon>Rhabditina</taxon>
        <taxon>Rhabditomorpha</taxon>
        <taxon>Strongyloidea</taxon>
        <taxon>Ancylostomatidae</taxon>
        <taxon>Bunostominae</taxon>
        <taxon>Necator</taxon>
    </lineage>
</organism>
<protein>
    <submittedName>
        <fullName evidence="1">Uncharacterized protein</fullName>
    </submittedName>
</protein>
<dbReference type="Proteomes" id="UP001303046">
    <property type="component" value="Unassembled WGS sequence"/>
</dbReference>
<dbReference type="EMBL" id="JAVFWL010000006">
    <property type="protein sequence ID" value="KAK6760084.1"/>
    <property type="molecule type" value="Genomic_DNA"/>
</dbReference>
<name>A0ABR1EBL7_NECAM</name>